<dbReference type="OrthoDB" id="42499at2759"/>
<name>A0A9N8EA07_9STRA</name>
<feature type="transmembrane region" description="Helical" evidence="2">
    <location>
        <begin position="289"/>
        <end position="306"/>
    </location>
</feature>
<keyword evidence="2" id="KW-0812">Transmembrane</keyword>
<evidence type="ECO:0000256" key="2">
    <source>
        <dbReference type="SAM" id="Phobius"/>
    </source>
</evidence>
<evidence type="ECO:0000256" key="1">
    <source>
        <dbReference type="SAM" id="MobiDB-lite"/>
    </source>
</evidence>
<feature type="transmembrane region" description="Helical" evidence="2">
    <location>
        <begin position="128"/>
        <end position="149"/>
    </location>
</feature>
<feature type="compositionally biased region" description="Low complexity" evidence="1">
    <location>
        <begin position="9"/>
        <end position="27"/>
    </location>
</feature>
<comment type="caution">
    <text evidence="3">The sequence shown here is derived from an EMBL/GenBank/DDBJ whole genome shotgun (WGS) entry which is preliminary data.</text>
</comment>
<dbReference type="AlphaFoldDB" id="A0A9N8EA07"/>
<feature type="transmembrane region" description="Helical" evidence="2">
    <location>
        <begin position="225"/>
        <end position="242"/>
    </location>
</feature>
<dbReference type="EMBL" id="CAICTM010000819">
    <property type="protein sequence ID" value="CAB9516993.1"/>
    <property type="molecule type" value="Genomic_DNA"/>
</dbReference>
<feature type="region of interest" description="Disordered" evidence="1">
    <location>
        <begin position="1"/>
        <end position="31"/>
    </location>
</feature>
<proteinExistence type="predicted"/>
<protein>
    <submittedName>
        <fullName evidence="3">Uncharacterized protein</fullName>
    </submittedName>
</protein>
<feature type="transmembrane region" description="Helical" evidence="2">
    <location>
        <begin position="63"/>
        <end position="87"/>
    </location>
</feature>
<evidence type="ECO:0000313" key="3">
    <source>
        <dbReference type="EMBL" id="CAB9516993.1"/>
    </source>
</evidence>
<keyword evidence="2" id="KW-1133">Transmembrane helix</keyword>
<keyword evidence="2" id="KW-0472">Membrane</keyword>
<dbReference type="Proteomes" id="UP001153069">
    <property type="component" value="Unassembled WGS sequence"/>
</dbReference>
<gene>
    <name evidence="3" type="ORF">SEMRO_820_G207280.1</name>
</gene>
<accession>A0A9N8EA07</accession>
<organism evidence="3 4">
    <name type="scientific">Seminavis robusta</name>
    <dbReference type="NCBI Taxonomy" id="568900"/>
    <lineage>
        <taxon>Eukaryota</taxon>
        <taxon>Sar</taxon>
        <taxon>Stramenopiles</taxon>
        <taxon>Ochrophyta</taxon>
        <taxon>Bacillariophyta</taxon>
        <taxon>Bacillariophyceae</taxon>
        <taxon>Bacillariophycidae</taxon>
        <taxon>Naviculales</taxon>
        <taxon>Naviculaceae</taxon>
        <taxon>Seminavis</taxon>
    </lineage>
</organism>
<evidence type="ECO:0000313" key="4">
    <source>
        <dbReference type="Proteomes" id="UP001153069"/>
    </source>
</evidence>
<keyword evidence="4" id="KW-1185">Reference proteome</keyword>
<sequence>MSSRRSSGTSPLLQQGSSTLSSRSSSPDENTVSNYLSASDLPVGKFNGYQIWDRDPTSETLKIFYTGLTVLGLLYMIFSAAVITTLFRVDTSWDHTHGLDFQNKNVLLGFPELISATLNLPLAKVWTILYTTLGVYGLLVVADIVLGFTSSSSNNNNKRTHPWPTAWKTDNTLCYHDMFAEPTRFGRLLRRPGNTLSNGTYLLASLCVLWSSLFHRQSVFWMSDILYGIMLFLLAVFSNLWHASNAPWSQYPDLWSMDSCICYLILRDACFGAMYLLQKVIPDYQPQTIAAVACLLIYTGAIAALAKHNYGFFQKGWLHGHCPFSARARLTGKGDLFGAGQKDLHVVTVCAFAALPVYYTALPTLINVTLARSTGSVTATNWAFRCLVIGWTYRMWERWVMDGCVLMNWFRPPKGNTNNSSSKPNLLQTIGAAICSPTAVMHFFTGITLLTGYMHARSCE</sequence>
<reference evidence="3" key="1">
    <citation type="submission" date="2020-06" db="EMBL/GenBank/DDBJ databases">
        <authorList>
            <consortium name="Plant Systems Biology data submission"/>
        </authorList>
    </citation>
    <scope>NUCLEOTIDE SEQUENCE</scope>
    <source>
        <strain evidence="3">D6</strain>
    </source>
</reference>